<dbReference type="InterPro" id="IPR005123">
    <property type="entry name" value="Oxoglu/Fe-dep_dioxygenase_dom"/>
</dbReference>
<reference evidence="3 4" key="1">
    <citation type="journal article" date="2024" name="Nat. Commun.">
        <title>Phylogenomics reveals the evolutionary origins of lichenization in chlorophyte algae.</title>
        <authorList>
            <person name="Puginier C."/>
            <person name="Libourel C."/>
            <person name="Otte J."/>
            <person name="Skaloud P."/>
            <person name="Haon M."/>
            <person name="Grisel S."/>
            <person name="Petersen M."/>
            <person name="Berrin J.G."/>
            <person name="Delaux P.M."/>
            <person name="Dal Grande F."/>
            <person name="Keller J."/>
        </authorList>
    </citation>
    <scope>NUCLEOTIDE SEQUENCE [LARGE SCALE GENOMIC DNA]</scope>
    <source>
        <strain evidence="3 4">SAG 2036</strain>
    </source>
</reference>
<dbReference type="Pfam" id="PF14226">
    <property type="entry name" value="DIOX_N"/>
    <property type="match status" value="1"/>
</dbReference>
<evidence type="ECO:0000313" key="3">
    <source>
        <dbReference type="EMBL" id="KAK9789930.1"/>
    </source>
</evidence>
<comment type="caution">
    <text evidence="3">The sequence shown here is derived from an EMBL/GenBank/DDBJ whole genome shotgun (WGS) entry which is preliminary data.</text>
</comment>
<organism evidence="3 4">
    <name type="scientific">Symbiochloris irregularis</name>
    <dbReference type="NCBI Taxonomy" id="706552"/>
    <lineage>
        <taxon>Eukaryota</taxon>
        <taxon>Viridiplantae</taxon>
        <taxon>Chlorophyta</taxon>
        <taxon>core chlorophytes</taxon>
        <taxon>Trebouxiophyceae</taxon>
        <taxon>Trebouxiales</taxon>
        <taxon>Trebouxiaceae</taxon>
        <taxon>Symbiochloris</taxon>
    </lineage>
</organism>
<dbReference type="SUPFAM" id="SSF51197">
    <property type="entry name" value="Clavaminate synthase-like"/>
    <property type="match status" value="1"/>
</dbReference>
<sequence>MCPGTKQQAELPIVDLSDPVNAPAKLRDAATSHGFFYVVNHGIHPDLIQRQFDKARAFFALPEAEKNKVAANEAARGYTSSTYQTIDPKSKQPDSMEGYWAWIPEVKPGEPGSDLPYKGLNVWPDDHLVPGFRETLTQYMEACHDMSRRVIRLVALALDLPEDYFEPYFKFAQNQLRSMHYLAGKSEPEQGKFACGEHTDWGFISFLVDDGTPGLQLNCTGEWEDIKPVPNAFYVNFADHLNVWSNGKFKSTRHRVVKPEKERYSCAFFVAPSPDAKIECLPTCINGGAKFAPITSSDYLAQKFKSMAESKKKLEEGKFEAY</sequence>
<dbReference type="PRINTS" id="PR00682">
    <property type="entry name" value="IPNSYNTHASE"/>
</dbReference>
<name>A0AAW1NQ13_9CHLO</name>
<evidence type="ECO:0000259" key="2">
    <source>
        <dbReference type="PROSITE" id="PS51471"/>
    </source>
</evidence>
<dbReference type="InterPro" id="IPR044861">
    <property type="entry name" value="IPNS-like_FE2OG_OXY"/>
</dbReference>
<evidence type="ECO:0000313" key="4">
    <source>
        <dbReference type="Proteomes" id="UP001465755"/>
    </source>
</evidence>
<dbReference type="InterPro" id="IPR026992">
    <property type="entry name" value="DIOX_N"/>
</dbReference>
<dbReference type="Gene3D" id="2.60.120.330">
    <property type="entry name" value="B-lactam Antibiotic, Isopenicillin N Synthase, Chain"/>
    <property type="match status" value="1"/>
</dbReference>
<evidence type="ECO:0000256" key="1">
    <source>
        <dbReference type="RuleBase" id="RU003682"/>
    </source>
</evidence>
<dbReference type="PANTHER" id="PTHR47990">
    <property type="entry name" value="2-OXOGLUTARATE (2OG) AND FE(II)-DEPENDENT OXYGENASE SUPERFAMILY PROTEIN-RELATED"/>
    <property type="match status" value="1"/>
</dbReference>
<dbReference type="InterPro" id="IPR050231">
    <property type="entry name" value="Iron_ascorbate_oxido_reductase"/>
</dbReference>
<keyword evidence="1" id="KW-0479">Metal-binding</keyword>
<dbReference type="GO" id="GO:0016491">
    <property type="term" value="F:oxidoreductase activity"/>
    <property type="evidence" value="ECO:0007669"/>
    <property type="project" value="UniProtKB-KW"/>
</dbReference>
<feature type="domain" description="Fe2OG dioxygenase" evidence="2">
    <location>
        <begin position="177"/>
        <end position="272"/>
    </location>
</feature>
<dbReference type="Proteomes" id="UP001465755">
    <property type="component" value="Unassembled WGS sequence"/>
</dbReference>
<keyword evidence="1" id="KW-0408">Iron</keyword>
<dbReference type="PROSITE" id="PS51471">
    <property type="entry name" value="FE2OG_OXY"/>
    <property type="match status" value="1"/>
</dbReference>
<gene>
    <name evidence="3" type="ORF">WJX73_008842</name>
</gene>
<keyword evidence="1" id="KW-0560">Oxidoreductase</keyword>
<protein>
    <recommendedName>
        <fullName evidence="2">Fe2OG dioxygenase domain-containing protein</fullName>
    </recommendedName>
</protein>
<dbReference type="EMBL" id="JALJOQ010000201">
    <property type="protein sequence ID" value="KAK9789930.1"/>
    <property type="molecule type" value="Genomic_DNA"/>
</dbReference>
<dbReference type="InterPro" id="IPR027443">
    <property type="entry name" value="IPNS-like_sf"/>
</dbReference>
<keyword evidence="4" id="KW-1185">Reference proteome</keyword>
<comment type="similarity">
    <text evidence="1">Belongs to the iron/ascorbate-dependent oxidoreductase family.</text>
</comment>
<dbReference type="GO" id="GO:0046872">
    <property type="term" value="F:metal ion binding"/>
    <property type="evidence" value="ECO:0007669"/>
    <property type="project" value="UniProtKB-KW"/>
</dbReference>
<dbReference type="AlphaFoldDB" id="A0AAW1NQ13"/>
<accession>A0AAW1NQ13</accession>
<dbReference type="Pfam" id="PF03171">
    <property type="entry name" value="2OG-FeII_Oxy"/>
    <property type="match status" value="1"/>
</dbReference>
<proteinExistence type="inferred from homology"/>